<evidence type="ECO:0000256" key="1">
    <source>
        <dbReference type="ARBA" id="ARBA00022500"/>
    </source>
</evidence>
<dbReference type="EC" id="3.5.1.44" evidence="3"/>
<dbReference type="InterPro" id="IPR011324">
    <property type="entry name" value="Cytotoxic_necrot_fac-like_cat"/>
</dbReference>
<dbReference type="Proteomes" id="UP000253370">
    <property type="component" value="Unassembled WGS sequence"/>
</dbReference>
<dbReference type="InterPro" id="IPR005659">
    <property type="entry name" value="Chemorcpt_Glu_NH3ase_CheD"/>
</dbReference>
<proteinExistence type="inferred from homology"/>
<dbReference type="OrthoDB" id="9807202at2"/>
<keyword evidence="2 3" id="KW-0378">Hydrolase</keyword>
<dbReference type="PANTHER" id="PTHR35147:SF2">
    <property type="entry name" value="CHEMORECEPTOR GLUTAMINE DEAMIDASE CHED-RELATED"/>
    <property type="match status" value="1"/>
</dbReference>
<evidence type="ECO:0000313" key="6">
    <source>
        <dbReference type="Proteomes" id="UP000253370"/>
    </source>
</evidence>
<dbReference type="InterPro" id="IPR038592">
    <property type="entry name" value="CheD-like_sf"/>
</dbReference>
<reference evidence="5 6" key="1">
    <citation type="submission" date="2018-07" db="EMBL/GenBank/DDBJ databases">
        <title>Rhodosalinus sp. strain E84T genomic sequence and assembly.</title>
        <authorList>
            <person name="Liu Z.-W."/>
            <person name="Lu D.-C."/>
        </authorList>
    </citation>
    <scope>NUCLEOTIDE SEQUENCE [LARGE SCALE GENOMIC DNA]</scope>
    <source>
        <strain evidence="5 6">E84</strain>
    </source>
</reference>
<dbReference type="PANTHER" id="PTHR35147">
    <property type="entry name" value="CHEMORECEPTOR GLUTAMINE DEAMIDASE CHED-RELATED"/>
    <property type="match status" value="1"/>
</dbReference>
<evidence type="ECO:0000256" key="3">
    <source>
        <dbReference type="HAMAP-Rule" id="MF_01440"/>
    </source>
</evidence>
<feature type="region of interest" description="Disordered" evidence="4">
    <location>
        <begin position="148"/>
        <end position="175"/>
    </location>
</feature>
<comment type="similarity">
    <text evidence="3">Belongs to the CheD family.</text>
</comment>
<dbReference type="HAMAP" id="MF_01440">
    <property type="entry name" value="CheD"/>
    <property type="match status" value="1"/>
</dbReference>
<evidence type="ECO:0000256" key="2">
    <source>
        <dbReference type="ARBA" id="ARBA00022801"/>
    </source>
</evidence>
<evidence type="ECO:0000256" key="4">
    <source>
        <dbReference type="SAM" id="MobiDB-lite"/>
    </source>
</evidence>
<organism evidence="5 6">
    <name type="scientific">Rhodosalinus halophilus</name>
    <dbReference type="NCBI Taxonomy" id="2259333"/>
    <lineage>
        <taxon>Bacteria</taxon>
        <taxon>Pseudomonadati</taxon>
        <taxon>Pseudomonadota</taxon>
        <taxon>Alphaproteobacteria</taxon>
        <taxon>Rhodobacterales</taxon>
        <taxon>Paracoccaceae</taxon>
        <taxon>Rhodosalinus</taxon>
    </lineage>
</organism>
<protein>
    <recommendedName>
        <fullName evidence="3">Probable chemoreceptor glutamine deamidase CheD</fullName>
        <ecNumber evidence="3">3.5.1.44</ecNumber>
    </recommendedName>
</protein>
<dbReference type="SUPFAM" id="SSF64438">
    <property type="entry name" value="CNF1/YfiH-like putative cysteine hydrolases"/>
    <property type="match status" value="1"/>
</dbReference>
<comment type="function">
    <text evidence="3">Probably deamidates glutamine residues to glutamate on methyl-accepting chemotaxis receptors (MCPs), playing an important role in chemotaxis.</text>
</comment>
<dbReference type="RefSeq" id="WP_113290984.1">
    <property type="nucleotide sequence ID" value="NZ_QNTQ01000037.1"/>
</dbReference>
<accession>A0A365U3L4</accession>
<feature type="compositionally biased region" description="Polar residues" evidence="4">
    <location>
        <begin position="158"/>
        <end position="175"/>
    </location>
</feature>
<dbReference type="GO" id="GO:0006935">
    <property type="term" value="P:chemotaxis"/>
    <property type="evidence" value="ECO:0007669"/>
    <property type="project" value="UniProtKB-UniRule"/>
</dbReference>
<dbReference type="Pfam" id="PF03975">
    <property type="entry name" value="CheD"/>
    <property type="match status" value="1"/>
</dbReference>
<keyword evidence="1 3" id="KW-0145">Chemotaxis</keyword>
<dbReference type="AlphaFoldDB" id="A0A365U3L4"/>
<dbReference type="GO" id="GO:0050568">
    <property type="term" value="F:protein-glutamine glutaminase activity"/>
    <property type="evidence" value="ECO:0007669"/>
    <property type="project" value="UniProtKB-UniRule"/>
</dbReference>
<comment type="catalytic activity">
    <reaction evidence="3">
        <text>L-glutaminyl-[protein] + H2O = L-glutamyl-[protein] + NH4(+)</text>
        <dbReference type="Rhea" id="RHEA:16441"/>
        <dbReference type="Rhea" id="RHEA-COMP:10207"/>
        <dbReference type="Rhea" id="RHEA-COMP:10208"/>
        <dbReference type="ChEBI" id="CHEBI:15377"/>
        <dbReference type="ChEBI" id="CHEBI:28938"/>
        <dbReference type="ChEBI" id="CHEBI:29973"/>
        <dbReference type="ChEBI" id="CHEBI:30011"/>
        <dbReference type="EC" id="3.5.1.44"/>
    </reaction>
</comment>
<sequence length="189" mass="19912">MSAYLSSGRLVYVAQGEFRVSDRPDVVLVTVLGSCIATCLRDPVAGIGGMNHFLLPGEASQRGPHTRYGINAMELLINGILKAGGEIGRLEAKVFGGANTSGSQLQIGRANADFALWFLENEGIACVGQDVGGAQARKLRFWPVSGQAQQKRLDASPQPATAEQSPNATASQPSPATCAFFFSASLRSK</sequence>
<dbReference type="Gene3D" id="3.30.1330.200">
    <property type="match status" value="1"/>
</dbReference>
<gene>
    <name evidence="3" type="primary">cheD</name>
    <name evidence="5" type="ORF">DRV85_18670</name>
</gene>
<dbReference type="CDD" id="cd16352">
    <property type="entry name" value="CheD"/>
    <property type="match status" value="1"/>
</dbReference>
<dbReference type="EMBL" id="QNTQ01000037">
    <property type="protein sequence ID" value="RBI82562.1"/>
    <property type="molecule type" value="Genomic_DNA"/>
</dbReference>
<comment type="caution">
    <text evidence="5">The sequence shown here is derived from an EMBL/GenBank/DDBJ whole genome shotgun (WGS) entry which is preliminary data.</text>
</comment>
<evidence type="ECO:0000313" key="5">
    <source>
        <dbReference type="EMBL" id="RBI82562.1"/>
    </source>
</evidence>
<name>A0A365U3L4_9RHOB</name>
<keyword evidence="6" id="KW-1185">Reference proteome</keyword>